<sequence length="44" mass="5144">PEKPIRTGFFIADWDKSDVKDLAHLPTLNFLLRLLRTYADILTE</sequence>
<name>A0A8J2JPL7_9HEXA</name>
<feature type="non-terminal residue" evidence="1">
    <location>
        <position position="1"/>
    </location>
</feature>
<accession>A0A8J2JPL7</accession>
<feature type="non-terminal residue" evidence="1">
    <location>
        <position position="44"/>
    </location>
</feature>
<keyword evidence="2" id="KW-1185">Reference proteome</keyword>
<dbReference type="EMBL" id="CAJVCH010102414">
    <property type="protein sequence ID" value="CAG7723779.1"/>
    <property type="molecule type" value="Genomic_DNA"/>
</dbReference>
<protein>
    <submittedName>
        <fullName evidence="1">Uncharacterized protein</fullName>
    </submittedName>
</protein>
<dbReference type="AlphaFoldDB" id="A0A8J2JPL7"/>
<organism evidence="1 2">
    <name type="scientific">Allacma fusca</name>
    <dbReference type="NCBI Taxonomy" id="39272"/>
    <lineage>
        <taxon>Eukaryota</taxon>
        <taxon>Metazoa</taxon>
        <taxon>Ecdysozoa</taxon>
        <taxon>Arthropoda</taxon>
        <taxon>Hexapoda</taxon>
        <taxon>Collembola</taxon>
        <taxon>Symphypleona</taxon>
        <taxon>Sminthuridae</taxon>
        <taxon>Allacma</taxon>
    </lineage>
</organism>
<evidence type="ECO:0000313" key="2">
    <source>
        <dbReference type="Proteomes" id="UP000708208"/>
    </source>
</evidence>
<comment type="caution">
    <text evidence="1">The sequence shown here is derived from an EMBL/GenBank/DDBJ whole genome shotgun (WGS) entry which is preliminary data.</text>
</comment>
<gene>
    <name evidence="1" type="ORF">AFUS01_LOCUS12844</name>
</gene>
<reference evidence="1" key="1">
    <citation type="submission" date="2021-06" db="EMBL/GenBank/DDBJ databases">
        <authorList>
            <person name="Hodson N. C."/>
            <person name="Mongue J. A."/>
            <person name="Jaron S. K."/>
        </authorList>
    </citation>
    <scope>NUCLEOTIDE SEQUENCE</scope>
</reference>
<proteinExistence type="predicted"/>
<dbReference type="Proteomes" id="UP000708208">
    <property type="component" value="Unassembled WGS sequence"/>
</dbReference>
<evidence type="ECO:0000313" key="1">
    <source>
        <dbReference type="EMBL" id="CAG7723779.1"/>
    </source>
</evidence>